<dbReference type="STRING" id="1618023.UH38_21790"/>
<accession>A0A0D8ZN35</accession>
<reference evidence="2 3" key="1">
    <citation type="submission" date="2015-02" db="EMBL/GenBank/DDBJ databases">
        <title>Draft genome of a novel marine cyanobacterium (Chroococcales) isolated from South Atlantic Ocean.</title>
        <authorList>
            <person name="Rigonato J."/>
            <person name="Alvarenga D.O."/>
            <person name="Branco L.H."/>
            <person name="Varani A.M."/>
            <person name="Brandini F.P."/>
            <person name="Fiore M.F."/>
        </authorList>
    </citation>
    <scope>NUCLEOTIDE SEQUENCE [LARGE SCALE GENOMIC DNA]</scope>
    <source>
        <strain evidence="2 3">CENA595</strain>
    </source>
</reference>
<sequence length="159" mass="17355">MGRLLLKGLFVGLALWTLPAGAQQVSEPQVEAMVDALRQAAPKTGVQNDGLYSQWQITPGIIPSWSKQCLGREVTAKQLESSPKVARSIVSCILRRELPKQYAASGKNGTMAVRRTACWWMTGNPTSCTSGQTAKYVQSVERFYQQVRTKAVTAPAVSK</sequence>
<proteinExistence type="predicted"/>
<name>A0A0D8ZN35_9CYAN</name>
<dbReference type="AlphaFoldDB" id="A0A0D8ZN35"/>
<dbReference type="Proteomes" id="UP000032452">
    <property type="component" value="Unassembled WGS sequence"/>
</dbReference>
<gene>
    <name evidence="2" type="ORF">UH38_21790</name>
</gene>
<dbReference type="OrthoDB" id="423026at2"/>
<dbReference type="PATRIC" id="fig|1618023.3.peg.2667"/>
<feature type="chain" id="PRO_5002337144" description="Transglycosylase SLT domain-containing protein" evidence="1">
    <location>
        <begin position="23"/>
        <end position="159"/>
    </location>
</feature>
<protein>
    <recommendedName>
        <fullName evidence="4">Transglycosylase SLT domain-containing protein</fullName>
    </recommendedName>
</protein>
<organism evidence="2 3">
    <name type="scientific">Aliterella atlantica CENA595</name>
    <dbReference type="NCBI Taxonomy" id="1618023"/>
    <lineage>
        <taxon>Bacteria</taxon>
        <taxon>Bacillati</taxon>
        <taxon>Cyanobacteriota</taxon>
        <taxon>Cyanophyceae</taxon>
        <taxon>Chroococcidiopsidales</taxon>
        <taxon>Aliterellaceae</taxon>
        <taxon>Aliterella</taxon>
    </lineage>
</organism>
<evidence type="ECO:0000313" key="2">
    <source>
        <dbReference type="EMBL" id="KJH69757.1"/>
    </source>
</evidence>
<feature type="signal peptide" evidence="1">
    <location>
        <begin position="1"/>
        <end position="22"/>
    </location>
</feature>
<keyword evidence="3" id="KW-1185">Reference proteome</keyword>
<comment type="caution">
    <text evidence="2">The sequence shown here is derived from an EMBL/GenBank/DDBJ whole genome shotgun (WGS) entry which is preliminary data.</text>
</comment>
<evidence type="ECO:0000256" key="1">
    <source>
        <dbReference type="SAM" id="SignalP"/>
    </source>
</evidence>
<keyword evidence="1" id="KW-0732">Signal</keyword>
<dbReference type="EMBL" id="JYON01000034">
    <property type="protein sequence ID" value="KJH69757.1"/>
    <property type="molecule type" value="Genomic_DNA"/>
</dbReference>
<evidence type="ECO:0008006" key="4">
    <source>
        <dbReference type="Google" id="ProtNLM"/>
    </source>
</evidence>
<dbReference type="RefSeq" id="WP_045056806.1">
    <property type="nucleotide sequence ID" value="NZ_CAWMDP010000031.1"/>
</dbReference>
<evidence type="ECO:0000313" key="3">
    <source>
        <dbReference type="Proteomes" id="UP000032452"/>
    </source>
</evidence>